<dbReference type="InterPro" id="IPR000182">
    <property type="entry name" value="GNAT_dom"/>
</dbReference>
<dbReference type="GO" id="GO:0016747">
    <property type="term" value="F:acyltransferase activity, transferring groups other than amino-acyl groups"/>
    <property type="evidence" value="ECO:0007669"/>
    <property type="project" value="InterPro"/>
</dbReference>
<dbReference type="PANTHER" id="PTHR43233:SF1">
    <property type="entry name" value="FAMILY N-ACETYLTRANSFERASE, PUTATIVE (AFU_ORTHOLOGUE AFUA_6G03350)-RELATED"/>
    <property type="match status" value="1"/>
</dbReference>
<name>A0AAN7CW51_9PEZI</name>
<dbReference type="SUPFAM" id="SSF55729">
    <property type="entry name" value="Acyl-CoA N-acyltransferases (Nat)"/>
    <property type="match status" value="1"/>
</dbReference>
<feature type="region of interest" description="Disordered" evidence="1">
    <location>
        <begin position="178"/>
        <end position="218"/>
    </location>
</feature>
<dbReference type="InterPro" id="IPR053144">
    <property type="entry name" value="Acetyltransferase_Butenolide"/>
</dbReference>
<gene>
    <name evidence="3" type="ORF">C7999DRAFT_30135</name>
</gene>
<dbReference type="CDD" id="cd04301">
    <property type="entry name" value="NAT_SF"/>
    <property type="match status" value="1"/>
</dbReference>
<reference evidence="3" key="2">
    <citation type="submission" date="2023-05" db="EMBL/GenBank/DDBJ databases">
        <authorList>
            <consortium name="Lawrence Berkeley National Laboratory"/>
            <person name="Steindorff A."/>
            <person name="Hensen N."/>
            <person name="Bonometti L."/>
            <person name="Westerberg I."/>
            <person name="Brannstrom I.O."/>
            <person name="Guillou S."/>
            <person name="Cros-Aarteil S."/>
            <person name="Calhoun S."/>
            <person name="Haridas S."/>
            <person name="Kuo A."/>
            <person name="Mondo S."/>
            <person name="Pangilinan J."/>
            <person name="Riley R."/>
            <person name="Labutti K."/>
            <person name="Andreopoulos B."/>
            <person name="Lipzen A."/>
            <person name="Chen C."/>
            <person name="Yanf M."/>
            <person name="Daum C."/>
            <person name="Ng V."/>
            <person name="Clum A."/>
            <person name="Ohm R."/>
            <person name="Martin F."/>
            <person name="Silar P."/>
            <person name="Natvig D."/>
            <person name="Lalanne C."/>
            <person name="Gautier V."/>
            <person name="Ament-Velasquez S.L."/>
            <person name="Kruys A."/>
            <person name="Hutchinson M.I."/>
            <person name="Powell A.J."/>
            <person name="Barry K."/>
            <person name="Miller A.N."/>
            <person name="Grigoriev I.V."/>
            <person name="Debuchy R."/>
            <person name="Gladieux P."/>
            <person name="Thoren M.H."/>
            <person name="Johannesson H."/>
        </authorList>
    </citation>
    <scope>NUCLEOTIDE SEQUENCE</scope>
    <source>
        <strain evidence="3">CBS 359.72</strain>
    </source>
</reference>
<dbReference type="Gene3D" id="3.40.630.30">
    <property type="match status" value="1"/>
</dbReference>
<evidence type="ECO:0000259" key="2">
    <source>
        <dbReference type="PROSITE" id="PS51186"/>
    </source>
</evidence>
<dbReference type="PANTHER" id="PTHR43233">
    <property type="entry name" value="FAMILY N-ACETYLTRANSFERASE, PUTATIVE (AFU_ORTHOLOGUE AFUA_6G03350)-RELATED"/>
    <property type="match status" value="1"/>
</dbReference>
<dbReference type="Proteomes" id="UP001303647">
    <property type="component" value="Unassembled WGS sequence"/>
</dbReference>
<sequence>MPPPTDEIRTWTRQLPDKTTYTISTDPSLIQLDAINAAFATDMIYWAGPLPLSILKRCIEQSLCFGLYVHGEEEDKSKDQNIQVVQNTSSSPATSSRTGRTAMVGLARLVTDYTTFAYLTDVYVLPHHQGRGLGRWLMACLDEVLVSWPALRRCLLLTRDEAAVRMYGTAIGARELVSASSSSSTTQEDDDGAGERKGKGGGGLFILERRGPGIGFTG</sequence>
<accession>A0AAN7CW51</accession>
<proteinExistence type="predicted"/>
<feature type="domain" description="N-acetyltransferase" evidence="2">
    <location>
        <begin position="104"/>
        <end position="212"/>
    </location>
</feature>
<protein>
    <recommendedName>
        <fullName evidence="2">N-acetyltransferase domain-containing protein</fullName>
    </recommendedName>
</protein>
<dbReference type="InterPro" id="IPR016181">
    <property type="entry name" value="Acyl_CoA_acyltransferase"/>
</dbReference>
<comment type="caution">
    <text evidence="3">The sequence shown here is derived from an EMBL/GenBank/DDBJ whole genome shotgun (WGS) entry which is preliminary data.</text>
</comment>
<dbReference type="AlphaFoldDB" id="A0AAN7CW51"/>
<keyword evidence="4" id="KW-1185">Reference proteome</keyword>
<reference evidence="3" key="1">
    <citation type="journal article" date="2023" name="Mol. Phylogenet. Evol.">
        <title>Genome-scale phylogeny and comparative genomics of the fungal order Sordariales.</title>
        <authorList>
            <person name="Hensen N."/>
            <person name="Bonometti L."/>
            <person name="Westerberg I."/>
            <person name="Brannstrom I.O."/>
            <person name="Guillou S."/>
            <person name="Cros-Aarteil S."/>
            <person name="Calhoun S."/>
            <person name="Haridas S."/>
            <person name="Kuo A."/>
            <person name="Mondo S."/>
            <person name="Pangilinan J."/>
            <person name="Riley R."/>
            <person name="LaButti K."/>
            <person name="Andreopoulos B."/>
            <person name="Lipzen A."/>
            <person name="Chen C."/>
            <person name="Yan M."/>
            <person name="Daum C."/>
            <person name="Ng V."/>
            <person name="Clum A."/>
            <person name="Steindorff A."/>
            <person name="Ohm R.A."/>
            <person name="Martin F."/>
            <person name="Silar P."/>
            <person name="Natvig D.O."/>
            <person name="Lalanne C."/>
            <person name="Gautier V."/>
            <person name="Ament-Velasquez S.L."/>
            <person name="Kruys A."/>
            <person name="Hutchinson M.I."/>
            <person name="Powell A.J."/>
            <person name="Barry K."/>
            <person name="Miller A.N."/>
            <person name="Grigoriev I.V."/>
            <person name="Debuchy R."/>
            <person name="Gladieux P."/>
            <person name="Hiltunen Thoren M."/>
            <person name="Johannesson H."/>
        </authorList>
    </citation>
    <scope>NUCLEOTIDE SEQUENCE</scope>
    <source>
        <strain evidence="3">CBS 359.72</strain>
    </source>
</reference>
<dbReference type="EMBL" id="MU857624">
    <property type="protein sequence ID" value="KAK4249399.1"/>
    <property type="molecule type" value="Genomic_DNA"/>
</dbReference>
<evidence type="ECO:0000313" key="3">
    <source>
        <dbReference type="EMBL" id="KAK4249399.1"/>
    </source>
</evidence>
<evidence type="ECO:0000313" key="4">
    <source>
        <dbReference type="Proteomes" id="UP001303647"/>
    </source>
</evidence>
<organism evidence="3 4">
    <name type="scientific">Corynascus novoguineensis</name>
    <dbReference type="NCBI Taxonomy" id="1126955"/>
    <lineage>
        <taxon>Eukaryota</taxon>
        <taxon>Fungi</taxon>
        <taxon>Dikarya</taxon>
        <taxon>Ascomycota</taxon>
        <taxon>Pezizomycotina</taxon>
        <taxon>Sordariomycetes</taxon>
        <taxon>Sordariomycetidae</taxon>
        <taxon>Sordariales</taxon>
        <taxon>Chaetomiaceae</taxon>
        <taxon>Corynascus</taxon>
    </lineage>
</organism>
<evidence type="ECO:0000256" key="1">
    <source>
        <dbReference type="SAM" id="MobiDB-lite"/>
    </source>
</evidence>
<dbReference type="PROSITE" id="PS51186">
    <property type="entry name" value="GNAT"/>
    <property type="match status" value="1"/>
</dbReference>
<dbReference type="Pfam" id="PF00583">
    <property type="entry name" value="Acetyltransf_1"/>
    <property type="match status" value="1"/>
</dbReference>